<dbReference type="Proteomes" id="UP000243750">
    <property type="component" value="Unassembled WGS sequence"/>
</dbReference>
<dbReference type="AlphaFoldDB" id="A0AA91TZW4"/>
<keyword evidence="2 4" id="KW-0238">DNA-binding</keyword>
<dbReference type="SUPFAM" id="SSF48498">
    <property type="entry name" value="Tetracyclin repressor-like, C-terminal domain"/>
    <property type="match status" value="1"/>
</dbReference>
<dbReference type="InterPro" id="IPR025996">
    <property type="entry name" value="MT1864/Rv1816-like_C"/>
</dbReference>
<evidence type="ECO:0000256" key="2">
    <source>
        <dbReference type="ARBA" id="ARBA00023125"/>
    </source>
</evidence>
<dbReference type="PANTHER" id="PTHR30055">
    <property type="entry name" value="HTH-TYPE TRANSCRIPTIONAL REGULATOR RUTR"/>
    <property type="match status" value="1"/>
</dbReference>
<keyword evidence="9" id="KW-1185">Reference proteome</keyword>
<dbReference type="InterPro" id="IPR050109">
    <property type="entry name" value="HTH-type_TetR-like_transc_reg"/>
</dbReference>
<dbReference type="EMBL" id="NWMT01000237">
    <property type="protein sequence ID" value="PCC97882.1"/>
    <property type="molecule type" value="Genomic_DNA"/>
</dbReference>
<feature type="domain" description="HTH tetR-type" evidence="5">
    <location>
        <begin position="19"/>
        <end position="79"/>
    </location>
</feature>
<gene>
    <name evidence="6" type="ORF">CO192_18380</name>
    <name evidence="7" type="ORF">EAO82_07070</name>
</gene>
<accession>A0AA91TZW4</accession>
<dbReference type="PRINTS" id="PR00455">
    <property type="entry name" value="HTHTETR"/>
</dbReference>
<dbReference type="Pfam" id="PF13305">
    <property type="entry name" value="TetR_C_33"/>
    <property type="match status" value="1"/>
</dbReference>
<evidence type="ECO:0000256" key="4">
    <source>
        <dbReference type="PROSITE-ProRule" id="PRU00335"/>
    </source>
</evidence>
<feature type="DNA-binding region" description="H-T-H motif" evidence="4">
    <location>
        <begin position="42"/>
        <end position="61"/>
    </location>
</feature>
<dbReference type="GO" id="GO:0003700">
    <property type="term" value="F:DNA-binding transcription factor activity"/>
    <property type="evidence" value="ECO:0007669"/>
    <property type="project" value="TreeGrafter"/>
</dbReference>
<sequence length="215" mass="23093">MLLDSITLLCKVKYNRAMNESQSNILKAASELFLQGGTAALSVRAIAARAGVSTIGIYSHFQGKQGILDALYIEGFTAVIEALAVDDLTADPRERVLLASRRYLDTAEAFEPHYGLIFGKLDDSYQPSADARALAAAGFERLTEVVGGLLATDAPASAKRDIALQVWALIHGFVGLKNHAVGELVDMRCWKARAMEAVEILVDGIVKQAATRSAD</sequence>
<proteinExistence type="predicted"/>
<keyword evidence="1" id="KW-0805">Transcription regulation</keyword>
<evidence type="ECO:0000256" key="3">
    <source>
        <dbReference type="ARBA" id="ARBA00023163"/>
    </source>
</evidence>
<dbReference type="InterPro" id="IPR001647">
    <property type="entry name" value="HTH_TetR"/>
</dbReference>
<dbReference type="SUPFAM" id="SSF46689">
    <property type="entry name" value="Homeodomain-like"/>
    <property type="match status" value="1"/>
</dbReference>
<evidence type="ECO:0000313" key="9">
    <source>
        <dbReference type="Proteomes" id="UP000344571"/>
    </source>
</evidence>
<evidence type="ECO:0000313" key="6">
    <source>
        <dbReference type="EMBL" id="PCC97882.1"/>
    </source>
</evidence>
<keyword evidence="3" id="KW-0804">Transcription</keyword>
<organism evidence="6 8">
    <name type="scientific">Halopseudomonas pelagia</name>
    <dbReference type="NCBI Taxonomy" id="553151"/>
    <lineage>
        <taxon>Bacteria</taxon>
        <taxon>Pseudomonadati</taxon>
        <taxon>Pseudomonadota</taxon>
        <taxon>Gammaproteobacteria</taxon>
        <taxon>Pseudomonadales</taxon>
        <taxon>Pseudomonadaceae</taxon>
        <taxon>Halopseudomonas</taxon>
    </lineage>
</organism>
<dbReference type="PANTHER" id="PTHR30055:SF234">
    <property type="entry name" value="HTH-TYPE TRANSCRIPTIONAL REGULATOR BETI"/>
    <property type="match status" value="1"/>
</dbReference>
<dbReference type="InterPro" id="IPR009057">
    <property type="entry name" value="Homeodomain-like_sf"/>
</dbReference>
<name>A0AA91TZW4_9GAMM</name>
<reference evidence="7 9" key="2">
    <citation type="submission" date="2018-10" db="EMBL/GenBank/DDBJ databases">
        <title>Complete genome sequence of Pseudomonas pelagia strain Kongs-67.</title>
        <authorList>
            <person name="Sinha R.K."/>
            <person name="Krishnan K."/>
        </authorList>
    </citation>
    <scope>NUCLEOTIDE SEQUENCE [LARGE SCALE GENOMIC DNA]</scope>
    <source>
        <strain evidence="7 9">Kongs-67</strain>
    </source>
</reference>
<dbReference type="Gene3D" id="1.10.357.10">
    <property type="entry name" value="Tetracycline Repressor, domain 2"/>
    <property type="match status" value="1"/>
</dbReference>
<evidence type="ECO:0000256" key="1">
    <source>
        <dbReference type="ARBA" id="ARBA00023015"/>
    </source>
</evidence>
<dbReference type="PROSITE" id="PS50977">
    <property type="entry name" value="HTH_TETR_2"/>
    <property type="match status" value="1"/>
</dbReference>
<dbReference type="EMBL" id="CP033116">
    <property type="protein sequence ID" value="QFY56147.1"/>
    <property type="molecule type" value="Genomic_DNA"/>
</dbReference>
<evidence type="ECO:0000313" key="7">
    <source>
        <dbReference type="EMBL" id="QFY56147.1"/>
    </source>
</evidence>
<protein>
    <submittedName>
        <fullName evidence="6">TetR family transcriptional regulator</fullName>
    </submittedName>
    <submittedName>
        <fullName evidence="7">TetR/AcrR family transcriptional regulator</fullName>
    </submittedName>
</protein>
<dbReference type="Pfam" id="PF00440">
    <property type="entry name" value="TetR_N"/>
    <property type="match status" value="1"/>
</dbReference>
<dbReference type="Proteomes" id="UP000344571">
    <property type="component" value="Chromosome"/>
</dbReference>
<evidence type="ECO:0000259" key="5">
    <source>
        <dbReference type="PROSITE" id="PS50977"/>
    </source>
</evidence>
<evidence type="ECO:0000313" key="8">
    <source>
        <dbReference type="Proteomes" id="UP000243750"/>
    </source>
</evidence>
<reference evidence="6 8" key="1">
    <citation type="submission" date="2017-09" db="EMBL/GenBank/DDBJ databases">
        <title>Bacterial and phytoplankton interrelationship in Kongsfjorden, an Arctic fjord.</title>
        <authorList>
            <person name="Sinha R."/>
            <person name="Krishnan K."/>
        </authorList>
    </citation>
    <scope>NUCLEOTIDE SEQUENCE [LARGE SCALE GENOMIC DNA]</scope>
    <source>
        <strain evidence="6 8">58</strain>
    </source>
</reference>
<dbReference type="GO" id="GO:0000976">
    <property type="term" value="F:transcription cis-regulatory region binding"/>
    <property type="evidence" value="ECO:0007669"/>
    <property type="project" value="TreeGrafter"/>
</dbReference>
<dbReference type="InterPro" id="IPR036271">
    <property type="entry name" value="Tet_transcr_reg_TetR-rel_C_sf"/>
</dbReference>